<feature type="coiled-coil region" evidence="1">
    <location>
        <begin position="152"/>
        <end position="274"/>
    </location>
</feature>
<proteinExistence type="predicted"/>
<gene>
    <name evidence="5" type="ORF">PL921480071</name>
</gene>
<dbReference type="InterPro" id="IPR025285">
    <property type="entry name" value="DUF4145"/>
</dbReference>
<dbReference type="Proteomes" id="UP000184315">
    <property type="component" value="Unassembled WGS sequence"/>
</dbReference>
<dbReference type="RefSeq" id="WP_072717092.1">
    <property type="nucleotide sequence ID" value="NZ_LN889764.1"/>
</dbReference>
<keyword evidence="2" id="KW-1133">Transmembrane helix</keyword>
<keyword evidence="2" id="KW-0812">Transmembrane</keyword>
<accession>A0A1J1LW55</accession>
<name>A0A1J1LW55_9CYAN</name>
<organism evidence="5 6">
    <name type="scientific">Planktothrix tepida PCC 9214</name>
    <dbReference type="NCBI Taxonomy" id="671072"/>
    <lineage>
        <taxon>Bacteria</taxon>
        <taxon>Bacillati</taxon>
        <taxon>Cyanobacteriota</taxon>
        <taxon>Cyanophyceae</taxon>
        <taxon>Oscillatoriophycideae</taxon>
        <taxon>Oscillatoriales</taxon>
        <taxon>Microcoleaceae</taxon>
        <taxon>Planktothrix</taxon>
    </lineage>
</organism>
<evidence type="ECO:0000313" key="6">
    <source>
        <dbReference type="Proteomes" id="UP000184315"/>
    </source>
</evidence>
<feature type="transmembrane region" description="Helical" evidence="2">
    <location>
        <begin position="282"/>
        <end position="303"/>
    </location>
</feature>
<protein>
    <recommendedName>
        <fullName evidence="7">DUF4145 domain-containing protein</fullName>
    </recommendedName>
</protein>
<feature type="coiled-coil region" evidence="1">
    <location>
        <begin position="352"/>
        <end position="393"/>
    </location>
</feature>
<dbReference type="InterPro" id="IPR025344">
    <property type="entry name" value="CDP1-like_IMS"/>
</dbReference>
<evidence type="ECO:0000256" key="2">
    <source>
        <dbReference type="SAM" id="Phobius"/>
    </source>
</evidence>
<keyword evidence="1" id="KW-0175">Coiled coil</keyword>
<keyword evidence="6" id="KW-1185">Reference proteome</keyword>
<dbReference type="Gene3D" id="2.60.120.380">
    <property type="match status" value="1"/>
</dbReference>
<dbReference type="Pfam" id="PF13355">
    <property type="entry name" value="ARC6-like_IMS"/>
    <property type="match status" value="1"/>
</dbReference>
<dbReference type="OrthoDB" id="9802848at2"/>
<dbReference type="STRING" id="671072.PL921480071"/>
<sequence>MRSTITKLTSSNNFDFLEVHDRELLTLVSLAEKYYNNDPNTSLMKLRQFGERMVQIISIKKRLIFKRNEEQKDLINRLYNQNIIPKEIYCLFHKIRMHGNKANHKFLNNKNIALENLKYAYEISIWFHNNFYSSNFQPPDFVVPGDQDVEKQNNLQIENTDLKKQIDTLKLKLSLADKKKVEDLDKLQKEIENLKLKLSLAQSSKNYSSDELEDLKQKYNSLINDLNFAKNQSQSLTQKLIYLNQKEQQINQELSIAKNQNEKYQQEVSLAKSQNGKYKNSLIFWRISTVTAVILCGIIGIIYDFNNQKIKKDILIEASKNHESVTKVSKLETQLQQQEESRQQTFTLQSQLQQKEQEYAQIQVQYQQTVDLASKLETELKIANQKLPQKQNLIEQKTPQITTYHTNHEEFKIAVQIAQEAAISGKKAKTAQEWSLIAEKWQKAAKLMGDVSPESSQYETAKNRYLQYSKNFQVAKAYEQKTKKKTVVLSTPLIKTYNVRFNVGSTGATVKNPIQPNERHRYHVWAAAGQELLLQRKQGDVNLTLISPQGQTIASVTNGQSQWSGKLSSTGNYIIEVSATSQSNYLISMNISALMQKKATQLIEKWLNAKQRMLAAPYDQQLVAQLATGKKLKDTIDSIQWLKSNSAYYEYEFSKLESLEYVKSSPGKAVFDATVVEKMTLYINGKIDKGNTTDYPRSKKYRFYLTFDQGFWKIEDSNYLSSE</sequence>
<evidence type="ECO:0000259" key="3">
    <source>
        <dbReference type="Pfam" id="PF13355"/>
    </source>
</evidence>
<dbReference type="AlphaFoldDB" id="A0A1J1LW55"/>
<feature type="domain" description="DUF4145" evidence="4">
    <location>
        <begin position="31"/>
        <end position="122"/>
    </location>
</feature>
<keyword evidence="2" id="KW-0472">Membrane</keyword>
<reference evidence="6" key="1">
    <citation type="submission" date="2015-10" db="EMBL/GenBank/DDBJ databases">
        <authorList>
            <person name="Regsiter A."/>
            <person name="william w."/>
        </authorList>
    </citation>
    <scope>NUCLEOTIDE SEQUENCE [LARGE SCALE GENOMIC DNA]</scope>
</reference>
<evidence type="ECO:0008006" key="7">
    <source>
        <dbReference type="Google" id="ProtNLM"/>
    </source>
</evidence>
<feature type="domain" description="Plastid division protein CDP1-like IMS" evidence="3">
    <location>
        <begin position="599"/>
        <end position="715"/>
    </location>
</feature>
<dbReference type="EMBL" id="CZDF01000188">
    <property type="protein sequence ID" value="CUR35961.1"/>
    <property type="molecule type" value="Genomic_DNA"/>
</dbReference>
<evidence type="ECO:0000313" key="5">
    <source>
        <dbReference type="EMBL" id="CUR35961.1"/>
    </source>
</evidence>
<evidence type="ECO:0000259" key="4">
    <source>
        <dbReference type="Pfam" id="PF13643"/>
    </source>
</evidence>
<evidence type="ECO:0000256" key="1">
    <source>
        <dbReference type="SAM" id="Coils"/>
    </source>
</evidence>
<dbReference type="Pfam" id="PF13643">
    <property type="entry name" value="DUF4145"/>
    <property type="match status" value="1"/>
</dbReference>